<keyword evidence="5 7" id="KW-1133">Transmembrane helix</keyword>
<dbReference type="InterPro" id="IPR050814">
    <property type="entry name" value="Myo-inositol_Transporter"/>
</dbReference>
<organism evidence="9 10">
    <name type="scientific">Vitis vinifera</name>
    <name type="common">Grape</name>
    <dbReference type="NCBI Taxonomy" id="29760"/>
    <lineage>
        <taxon>Eukaryota</taxon>
        <taxon>Viridiplantae</taxon>
        <taxon>Streptophyta</taxon>
        <taxon>Embryophyta</taxon>
        <taxon>Tracheophyta</taxon>
        <taxon>Spermatophyta</taxon>
        <taxon>Magnoliopsida</taxon>
        <taxon>eudicotyledons</taxon>
        <taxon>Gunneridae</taxon>
        <taxon>Pentapetalae</taxon>
        <taxon>rosids</taxon>
        <taxon>Vitales</taxon>
        <taxon>Vitaceae</taxon>
        <taxon>Viteae</taxon>
        <taxon>Vitis</taxon>
    </lineage>
</organism>
<evidence type="ECO:0000256" key="7">
    <source>
        <dbReference type="SAM" id="Phobius"/>
    </source>
</evidence>
<evidence type="ECO:0000256" key="3">
    <source>
        <dbReference type="ARBA" id="ARBA00022448"/>
    </source>
</evidence>
<dbReference type="PROSITE" id="PS00217">
    <property type="entry name" value="SUGAR_TRANSPORT_2"/>
    <property type="match status" value="1"/>
</dbReference>
<feature type="transmembrane region" description="Helical" evidence="7">
    <location>
        <begin position="308"/>
        <end position="329"/>
    </location>
</feature>
<dbReference type="GO" id="GO:0016020">
    <property type="term" value="C:membrane"/>
    <property type="evidence" value="ECO:0007669"/>
    <property type="project" value="UniProtKB-SubCell"/>
</dbReference>
<dbReference type="InterPro" id="IPR036259">
    <property type="entry name" value="MFS_trans_sf"/>
</dbReference>
<accession>A0A438GXF9</accession>
<reference evidence="9 10" key="1">
    <citation type="journal article" date="2018" name="PLoS Genet.">
        <title>Population sequencing reveals clonal diversity and ancestral inbreeding in the grapevine cultivar Chardonnay.</title>
        <authorList>
            <person name="Roach M.J."/>
            <person name="Johnson D.L."/>
            <person name="Bohlmann J."/>
            <person name="van Vuuren H.J."/>
            <person name="Jones S.J."/>
            <person name="Pretorius I.S."/>
            <person name="Schmidt S.A."/>
            <person name="Borneman A.R."/>
        </authorList>
    </citation>
    <scope>NUCLEOTIDE SEQUENCE [LARGE SCALE GENOMIC DNA]</scope>
    <source>
        <strain evidence="10">cv. Chardonnay</strain>
        <tissue evidence="9">Leaf</tissue>
    </source>
</reference>
<dbReference type="PROSITE" id="PS50850">
    <property type="entry name" value="MFS"/>
    <property type="match status" value="1"/>
</dbReference>
<keyword evidence="4 7" id="KW-0812">Transmembrane</keyword>
<evidence type="ECO:0000256" key="1">
    <source>
        <dbReference type="ARBA" id="ARBA00004141"/>
    </source>
</evidence>
<dbReference type="PANTHER" id="PTHR48020">
    <property type="entry name" value="PROTON MYO-INOSITOL COTRANSPORTER"/>
    <property type="match status" value="1"/>
</dbReference>
<feature type="transmembrane region" description="Helical" evidence="7">
    <location>
        <begin position="482"/>
        <end position="503"/>
    </location>
</feature>
<keyword evidence="3" id="KW-0813">Transport</keyword>
<proteinExistence type="inferred from homology"/>
<dbReference type="SUPFAM" id="SSF103473">
    <property type="entry name" value="MFS general substrate transporter"/>
    <property type="match status" value="1"/>
</dbReference>
<dbReference type="PANTHER" id="PTHR48020:SF12">
    <property type="entry name" value="PROTON MYO-INOSITOL COTRANSPORTER"/>
    <property type="match status" value="1"/>
</dbReference>
<dbReference type="Pfam" id="PF00083">
    <property type="entry name" value="Sugar_tr"/>
    <property type="match status" value="1"/>
</dbReference>
<evidence type="ECO:0000256" key="6">
    <source>
        <dbReference type="ARBA" id="ARBA00023136"/>
    </source>
</evidence>
<evidence type="ECO:0000313" key="9">
    <source>
        <dbReference type="EMBL" id="RVW76861.1"/>
    </source>
</evidence>
<evidence type="ECO:0000313" key="10">
    <source>
        <dbReference type="Proteomes" id="UP000288805"/>
    </source>
</evidence>
<protein>
    <submittedName>
        <fullName evidence="9">Inositol transporter 1</fullName>
    </submittedName>
</protein>
<dbReference type="GO" id="GO:0022857">
    <property type="term" value="F:transmembrane transporter activity"/>
    <property type="evidence" value="ECO:0007669"/>
    <property type="project" value="InterPro"/>
</dbReference>
<keyword evidence="6 7" id="KW-0472">Membrane</keyword>
<comment type="caution">
    <text evidence="9">The sequence shown here is derived from an EMBL/GenBank/DDBJ whole genome shotgun (WGS) entry which is preliminary data.</text>
</comment>
<dbReference type="AlphaFoldDB" id="A0A438GXF9"/>
<evidence type="ECO:0000256" key="5">
    <source>
        <dbReference type="ARBA" id="ARBA00022989"/>
    </source>
</evidence>
<dbReference type="Gene3D" id="1.20.1250.20">
    <property type="entry name" value="MFS general substrate transporter like domains"/>
    <property type="match status" value="1"/>
</dbReference>
<dbReference type="InterPro" id="IPR005829">
    <property type="entry name" value="Sugar_transporter_CS"/>
</dbReference>
<feature type="transmembrane region" description="Helical" evidence="7">
    <location>
        <begin position="457"/>
        <end position="476"/>
    </location>
</feature>
<dbReference type="Proteomes" id="UP000288805">
    <property type="component" value="Unassembled WGS sequence"/>
</dbReference>
<comment type="similarity">
    <text evidence="2">Belongs to the major facilitator superfamily. Sugar transporter (TC 2.A.1.1) family.</text>
</comment>
<sequence length="546" mass="60719">MTIDSLPGSSGYLDSYPGRRITYFSNGYILGLTAVAGIGGLLFGYDTGIEYLQCDYFFRHLLDTGIGHILYYAMPLIGGTLAMTFPELFSTTIDKEAWLDQLWEQAGETGCWNPIFTIQINDWELGEVKGLLRRLQGHVISGGVADVIVWWLSKGSIFSVKSFYSSLVGCYPKGFPASLVWNPWVPMKIGFFAWEVVWEKILTLDQLKRRDWSLPNRCYLCKGEEELTNHILLHCSKASMLWHLILAILDVQWVMSFSIKDALITKNPFDGSVDFMKGQAPWIYPSSYLGSILEKGDYSMWVGPICNVSWYLMLEMLITGVISGALLYIKDDFEVVGQSSFLQVSFMRLHQKLLFGVDKRGKEQECEEEDHAHWERQVPGCVVEGHGLGFNSCHWDPWITQRWLWRVQSGSLCLEAMDGSEGPCHGGETIVSMALVGAMIGAAAGGWINDAYGRKKATLLADIVFTIGAIVMAAAPNPYVLIAGRLLVGLGVGVASVTAPVYIAEASPSEIRGGLVSTNVLMITGGQFLSYLVNLAFTEHRRHHHH</sequence>
<dbReference type="InterPro" id="IPR020846">
    <property type="entry name" value="MFS_dom"/>
</dbReference>
<dbReference type="InterPro" id="IPR005828">
    <property type="entry name" value="MFS_sugar_transport-like"/>
</dbReference>
<gene>
    <name evidence="9" type="primary">INT1_1</name>
    <name evidence="9" type="ORF">CK203_043045</name>
</gene>
<feature type="domain" description="Major facilitator superfamily (MFS) profile" evidence="8">
    <location>
        <begin position="382"/>
        <end position="546"/>
    </location>
</feature>
<dbReference type="Pfam" id="PF13966">
    <property type="entry name" value="zf-RVT"/>
    <property type="match status" value="1"/>
</dbReference>
<feature type="transmembrane region" description="Helical" evidence="7">
    <location>
        <begin position="21"/>
        <end position="45"/>
    </location>
</feature>
<feature type="transmembrane region" description="Helical" evidence="7">
    <location>
        <begin position="515"/>
        <end position="537"/>
    </location>
</feature>
<evidence type="ECO:0000256" key="2">
    <source>
        <dbReference type="ARBA" id="ARBA00010992"/>
    </source>
</evidence>
<comment type="subcellular location">
    <subcellularLocation>
        <location evidence="1">Membrane</location>
        <topology evidence="1">Multi-pass membrane protein</topology>
    </subcellularLocation>
</comment>
<name>A0A438GXF9_VITVI</name>
<evidence type="ECO:0000256" key="4">
    <source>
        <dbReference type="ARBA" id="ARBA00022692"/>
    </source>
</evidence>
<feature type="transmembrane region" description="Helical" evidence="7">
    <location>
        <begin position="65"/>
        <end position="85"/>
    </location>
</feature>
<dbReference type="InterPro" id="IPR026960">
    <property type="entry name" value="RVT-Znf"/>
</dbReference>
<dbReference type="EMBL" id="QGNW01000322">
    <property type="protein sequence ID" value="RVW76861.1"/>
    <property type="molecule type" value="Genomic_DNA"/>
</dbReference>
<evidence type="ECO:0000259" key="8">
    <source>
        <dbReference type="PROSITE" id="PS50850"/>
    </source>
</evidence>